<comment type="caution">
    <text evidence="7">The sequence shown here is derived from an EMBL/GenBank/DDBJ whole genome shotgun (WGS) entry which is preliminary data.</text>
</comment>
<evidence type="ECO:0000259" key="4">
    <source>
        <dbReference type="PROSITE" id="PS50055"/>
    </source>
</evidence>
<name>A0A8H7EVA1_9FUNG</name>
<keyword evidence="8" id="KW-1185">Reference proteome</keyword>
<dbReference type="SMART" id="SM00404">
    <property type="entry name" value="PTPc_motif"/>
    <property type="match status" value="1"/>
</dbReference>
<feature type="region of interest" description="Disordered" evidence="3">
    <location>
        <begin position="220"/>
        <end position="255"/>
    </location>
</feature>
<reference evidence="7" key="1">
    <citation type="submission" date="2020-01" db="EMBL/GenBank/DDBJ databases">
        <title>Genome Sequencing of Three Apophysomyces-Like Fungal Strains Confirms a Novel Fungal Genus in the Mucoromycota with divergent Burkholderia-like Endosymbiotic Bacteria.</title>
        <authorList>
            <person name="Stajich J.E."/>
            <person name="Macias A.M."/>
            <person name="Carter-House D."/>
            <person name="Lovett B."/>
            <person name="Kasson L.R."/>
            <person name="Berry K."/>
            <person name="Grigoriev I."/>
            <person name="Chang Y."/>
            <person name="Spatafora J."/>
            <person name="Kasson M.T."/>
        </authorList>
    </citation>
    <scope>NUCLEOTIDE SEQUENCE</scope>
    <source>
        <strain evidence="7">NRRL A-21654</strain>
    </source>
</reference>
<proteinExistence type="inferred from homology"/>
<dbReference type="PROSITE" id="PS00383">
    <property type="entry name" value="TYR_PHOSPHATASE_1"/>
    <property type="match status" value="1"/>
</dbReference>
<dbReference type="SUPFAM" id="SSF52799">
    <property type="entry name" value="(Phosphotyrosine protein) phosphatases II"/>
    <property type="match status" value="1"/>
</dbReference>
<dbReference type="SMART" id="SM00194">
    <property type="entry name" value="PTPc"/>
    <property type="match status" value="1"/>
</dbReference>
<dbReference type="AlphaFoldDB" id="A0A8H7EVA1"/>
<dbReference type="EC" id="3.1.3.48" evidence="2"/>
<dbReference type="PANTHER" id="PTHR19134:SF561">
    <property type="entry name" value="PROTEIN TYROSINE PHOSPHATASE 36E, ISOFORM A"/>
    <property type="match status" value="1"/>
</dbReference>
<dbReference type="CDD" id="cd01446">
    <property type="entry name" value="DSP_MapKP"/>
    <property type="match status" value="1"/>
</dbReference>
<evidence type="ECO:0000256" key="3">
    <source>
        <dbReference type="SAM" id="MobiDB-lite"/>
    </source>
</evidence>
<dbReference type="Gene3D" id="3.40.250.10">
    <property type="entry name" value="Rhodanese-like domain"/>
    <property type="match status" value="1"/>
</dbReference>
<dbReference type="InterPro" id="IPR001763">
    <property type="entry name" value="Rhodanese-like_dom"/>
</dbReference>
<comment type="similarity">
    <text evidence="1">Belongs to the protein-tyrosine phosphatase family. Non-receptor class subfamily.</text>
</comment>
<dbReference type="PROSITE" id="PS50206">
    <property type="entry name" value="RHODANESE_3"/>
    <property type="match status" value="1"/>
</dbReference>
<evidence type="ECO:0000259" key="6">
    <source>
        <dbReference type="PROSITE" id="PS50206"/>
    </source>
</evidence>
<dbReference type="Proteomes" id="UP000605846">
    <property type="component" value="Unassembled WGS sequence"/>
</dbReference>
<feature type="domain" description="Tyrosine specific protein phosphatases" evidence="5">
    <location>
        <begin position="614"/>
        <end position="674"/>
    </location>
</feature>
<organism evidence="7 8">
    <name type="scientific">Apophysomyces ossiformis</name>
    <dbReference type="NCBI Taxonomy" id="679940"/>
    <lineage>
        <taxon>Eukaryota</taxon>
        <taxon>Fungi</taxon>
        <taxon>Fungi incertae sedis</taxon>
        <taxon>Mucoromycota</taxon>
        <taxon>Mucoromycotina</taxon>
        <taxon>Mucoromycetes</taxon>
        <taxon>Mucorales</taxon>
        <taxon>Mucorineae</taxon>
        <taxon>Mucoraceae</taxon>
        <taxon>Apophysomyces</taxon>
    </lineage>
</organism>
<protein>
    <recommendedName>
        <fullName evidence="2">protein-tyrosine-phosphatase</fullName>
        <ecNumber evidence="2">3.1.3.48</ecNumber>
    </recommendedName>
</protein>
<dbReference type="InterPro" id="IPR003595">
    <property type="entry name" value="Tyr_Pase_cat"/>
</dbReference>
<feature type="domain" description="Rhodanese" evidence="6">
    <location>
        <begin position="102"/>
        <end position="218"/>
    </location>
</feature>
<feature type="domain" description="Tyrosine-protein phosphatase" evidence="4">
    <location>
        <begin position="402"/>
        <end position="683"/>
    </location>
</feature>
<dbReference type="InterPro" id="IPR029021">
    <property type="entry name" value="Prot-tyrosine_phosphatase-like"/>
</dbReference>
<dbReference type="PRINTS" id="PR00700">
    <property type="entry name" value="PRTYPHPHTASE"/>
</dbReference>
<dbReference type="PANTHER" id="PTHR19134">
    <property type="entry name" value="RECEPTOR-TYPE TYROSINE-PROTEIN PHOSPHATASE"/>
    <property type="match status" value="1"/>
</dbReference>
<sequence length="698" mass="78964">MSIAFESPTHRTQPSEAYFTPLNLPSMLSPEESSSAVSTPYFTAPINTALHQDFLNAIHARQASQPTVLVTPPEMRQPPTMVANSTVIAMESQQLYELMTTQRDRIMILDVRSFVQYSHARLRTAINVSIPNTILKRMTFTMDKVYEAIVRESDRERLKQWQNVEWIVFYDQSSQSLPENCAASYLGTKLRRAGFRGHLHYLKGGFEGFISRHADQCESSPLPRGGRMGGSLPFPMPMPTQQPAEQTRRRPPLNLGSLPAAGPFTAPMPQFENQEFNPFFSNIRQNMELSHDPIRERFAIRLPSECTVQANRIKLTRQPRLVAGCCIQDGELSVPSWLQNTVVESGAQLLAEMYEASGTTVKIERIEQRRLQNVMLFHSKHTNNPEEFPLSIVAGIEMGSLNRYTNIWPYEYTRVKVAQPQTGTGYINASYIQYADTIAARSSITIPSSSFSSTTTNISTDHVSYTSLQTMKLQGPQPYRRYISTQGPMPDTFADFWQVVWEQNSRVLIKCHRYWPSVVGQPVSYGTLTVTLLSETVRSVGEAEDDCIIIRQLVLSRAGDMVRRPLTHLQYTGWMDFGVPDTPIGTLQIVYAADEAQTLHEQQQAEEINPIAVGPMIVHCSAGCGRSGAFCTIDTVLRKLCREQVSSNQDMLLDTISRFREQRLSMVQTLRQFVFCYEAIWWWILGYGHVPVSAERST</sequence>
<gene>
    <name evidence="7" type="ORF">EC973_009309</name>
</gene>
<evidence type="ECO:0000313" key="7">
    <source>
        <dbReference type="EMBL" id="KAF7731545.1"/>
    </source>
</evidence>
<dbReference type="InterPro" id="IPR050348">
    <property type="entry name" value="Protein-Tyr_Phosphatase"/>
</dbReference>
<dbReference type="Pfam" id="PF00581">
    <property type="entry name" value="Rhodanese"/>
    <property type="match status" value="1"/>
</dbReference>
<dbReference type="InterPro" id="IPR036873">
    <property type="entry name" value="Rhodanese-like_dom_sf"/>
</dbReference>
<evidence type="ECO:0000313" key="8">
    <source>
        <dbReference type="Proteomes" id="UP000605846"/>
    </source>
</evidence>
<dbReference type="PROSITE" id="PS50056">
    <property type="entry name" value="TYR_PHOSPHATASE_2"/>
    <property type="match status" value="1"/>
</dbReference>
<dbReference type="EMBL" id="JABAYA010000009">
    <property type="protein sequence ID" value="KAF7731545.1"/>
    <property type="molecule type" value="Genomic_DNA"/>
</dbReference>
<dbReference type="OrthoDB" id="10253954at2759"/>
<dbReference type="InterPro" id="IPR000387">
    <property type="entry name" value="Tyr_Pase_dom"/>
</dbReference>
<evidence type="ECO:0000256" key="1">
    <source>
        <dbReference type="ARBA" id="ARBA00009649"/>
    </source>
</evidence>
<dbReference type="InterPro" id="IPR016130">
    <property type="entry name" value="Tyr_Pase_AS"/>
</dbReference>
<evidence type="ECO:0000256" key="2">
    <source>
        <dbReference type="ARBA" id="ARBA00013064"/>
    </source>
</evidence>
<dbReference type="Gene3D" id="3.90.190.10">
    <property type="entry name" value="Protein tyrosine phosphatase superfamily"/>
    <property type="match status" value="1"/>
</dbReference>
<dbReference type="PROSITE" id="PS50055">
    <property type="entry name" value="TYR_PHOSPHATASE_PTP"/>
    <property type="match status" value="1"/>
</dbReference>
<dbReference type="SMART" id="SM00450">
    <property type="entry name" value="RHOD"/>
    <property type="match status" value="1"/>
</dbReference>
<evidence type="ECO:0000259" key="5">
    <source>
        <dbReference type="PROSITE" id="PS50056"/>
    </source>
</evidence>
<accession>A0A8H7EVA1</accession>
<dbReference type="Pfam" id="PF00102">
    <property type="entry name" value="Y_phosphatase"/>
    <property type="match status" value="1"/>
</dbReference>
<dbReference type="InterPro" id="IPR000242">
    <property type="entry name" value="PTP_cat"/>
</dbReference>
<dbReference type="SUPFAM" id="SSF52821">
    <property type="entry name" value="Rhodanese/Cell cycle control phosphatase"/>
    <property type="match status" value="1"/>
</dbReference>
<dbReference type="GO" id="GO:0004725">
    <property type="term" value="F:protein tyrosine phosphatase activity"/>
    <property type="evidence" value="ECO:0007669"/>
    <property type="project" value="UniProtKB-EC"/>
</dbReference>